<keyword evidence="10" id="KW-0614">Plasmid</keyword>
<dbReference type="OrthoDB" id="9807115at2"/>
<evidence type="ECO:0000256" key="3">
    <source>
        <dbReference type="ARBA" id="ARBA00022475"/>
    </source>
</evidence>
<sequence>MSIEVITFSLLNGTLYGMLLFLLASGLTLIFSMMGVLNFAHASFFMVGAYFGFEISKHVGFFPALLLAPICVGLLGALVERYGLRRVHKFGHLGELLFTFGLAFVIEEAVQMIWGRSPMDFQVPDALNFTAFEIFGTGYPAFRLFMLVMSIVIFSGLALLLTRTRVGLIVKASLTHPEMVSMLGHDVPLVFMSVFGVGSALAGVAGVIGGPILITQPSMAAALGPILFVIVVVGGLGSLTGAFIASLLVGFIQTFAVAIDLSIADVFALIGVHQPPAMFGALVSDVWNVSVSQVGPVIPYLLLVAMLLFRPMGLIGKRS</sequence>
<feature type="transmembrane region" description="Helical" evidence="9">
    <location>
        <begin position="255"/>
        <end position="274"/>
    </location>
</feature>
<name>A0A2R4LXW2_9RHOB</name>
<keyword evidence="4 9" id="KW-0812">Transmembrane</keyword>
<geneLocation type="plasmid" evidence="11">
    <name>pcblh4a</name>
</geneLocation>
<dbReference type="AlphaFoldDB" id="A0A2R4LXW2"/>
<feature type="transmembrane region" description="Helical" evidence="9">
    <location>
        <begin position="36"/>
        <end position="53"/>
    </location>
</feature>
<feature type="transmembrane region" description="Helical" evidence="9">
    <location>
        <begin position="226"/>
        <end position="248"/>
    </location>
</feature>
<comment type="similarity">
    <text evidence="8">Belongs to the binding-protein-dependent transport system permease family. LivHM subfamily.</text>
</comment>
<dbReference type="KEGG" id="cbak:DA792_00655"/>
<dbReference type="GO" id="GO:0006865">
    <property type="term" value="P:amino acid transport"/>
    <property type="evidence" value="ECO:0007669"/>
    <property type="project" value="UniProtKB-KW"/>
</dbReference>
<comment type="subcellular location">
    <subcellularLocation>
        <location evidence="1">Cell membrane</location>
        <topology evidence="1">Multi-pass membrane protein</topology>
    </subcellularLocation>
</comment>
<keyword evidence="6 9" id="KW-1133">Transmembrane helix</keyword>
<feature type="transmembrane region" description="Helical" evidence="9">
    <location>
        <begin position="6"/>
        <end position="24"/>
    </location>
</feature>
<feature type="transmembrane region" description="Helical" evidence="9">
    <location>
        <begin position="59"/>
        <end position="78"/>
    </location>
</feature>
<reference evidence="10 11" key="1">
    <citation type="submission" date="2018-03" db="EMBL/GenBank/DDBJ databases">
        <title>The Complete Genome of Celeribacter baekdonensis strain LH4, a Thiosulfate-Oxidizing Alphaproteobacterium Isolated from Gulf of Mexico Continental Slope Sediments.</title>
        <authorList>
            <person name="Flood B.E."/>
            <person name="Bailey J.V."/>
            <person name="Leprich D."/>
        </authorList>
    </citation>
    <scope>NUCLEOTIDE SEQUENCE [LARGE SCALE GENOMIC DNA]</scope>
    <source>
        <strain evidence="10 11">LH4</strain>
        <plasmid evidence="11">Plasmid pcblh4a</plasmid>
    </source>
</reference>
<dbReference type="CDD" id="cd06582">
    <property type="entry name" value="TM_PBP1_LivH_like"/>
    <property type="match status" value="1"/>
</dbReference>
<accession>A0A2R4LXW2</accession>
<gene>
    <name evidence="10" type="ORF">DA792_00655</name>
</gene>
<proteinExistence type="inferred from homology"/>
<dbReference type="Pfam" id="PF02653">
    <property type="entry name" value="BPD_transp_2"/>
    <property type="match status" value="1"/>
</dbReference>
<evidence type="ECO:0000256" key="8">
    <source>
        <dbReference type="ARBA" id="ARBA00037998"/>
    </source>
</evidence>
<evidence type="ECO:0000256" key="5">
    <source>
        <dbReference type="ARBA" id="ARBA00022970"/>
    </source>
</evidence>
<evidence type="ECO:0000256" key="4">
    <source>
        <dbReference type="ARBA" id="ARBA00022692"/>
    </source>
</evidence>
<protein>
    <submittedName>
        <fullName evidence="10">Branched-chain amino acid ABC transporter permease</fullName>
    </submittedName>
</protein>
<feature type="transmembrane region" description="Helical" evidence="9">
    <location>
        <begin position="141"/>
        <end position="161"/>
    </location>
</feature>
<feature type="transmembrane region" description="Helical" evidence="9">
    <location>
        <begin position="90"/>
        <end position="114"/>
    </location>
</feature>
<keyword evidence="7 9" id="KW-0472">Membrane</keyword>
<dbReference type="InterPro" id="IPR001851">
    <property type="entry name" value="ABC_transp_permease"/>
</dbReference>
<feature type="transmembrane region" description="Helical" evidence="9">
    <location>
        <begin position="286"/>
        <end position="309"/>
    </location>
</feature>
<keyword evidence="5" id="KW-0029">Amino-acid transport</keyword>
<evidence type="ECO:0000313" key="10">
    <source>
        <dbReference type="EMBL" id="AVW89751.1"/>
    </source>
</evidence>
<dbReference type="GO" id="GO:0022857">
    <property type="term" value="F:transmembrane transporter activity"/>
    <property type="evidence" value="ECO:0007669"/>
    <property type="project" value="InterPro"/>
</dbReference>
<keyword evidence="2" id="KW-0813">Transport</keyword>
<dbReference type="EMBL" id="CP028472">
    <property type="protein sequence ID" value="AVW89751.1"/>
    <property type="molecule type" value="Genomic_DNA"/>
</dbReference>
<dbReference type="RefSeq" id="WP_107717489.1">
    <property type="nucleotide sequence ID" value="NZ_CP028472.1"/>
</dbReference>
<dbReference type="GO" id="GO:0005886">
    <property type="term" value="C:plasma membrane"/>
    <property type="evidence" value="ECO:0007669"/>
    <property type="project" value="UniProtKB-SubCell"/>
</dbReference>
<dbReference type="PANTHER" id="PTHR11795">
    <property type="entry name" value="BRANCHED-CHAIN AMINO ACID TRANSPORT SYSTEM PERMEASE PROTEIN LIVH"/>
    <property type="match status" value="1"/>
</dbReference>
<dbReference type="Proteomes" id="UP000241447">
    <property type="component" value="Plasmid pCBLh4a"/>
</dbReference>
<dbReference type="InterPro" id="IPR052157">
    <property type="entry name" value="BCAA_transport_permease"/>
</dbReference>
<dbReference type="PANTHER" id="PTHR11795:SF442">
    <property type="entry name" value="ABC TRANSPORTER ATP-BINDING PROTEIN"/>
    <property type="match status" value="1"/>
</dbReference>
<evidence type="ECO:0000256" key="9">
    <source>
        <dbReference type="SAM" id="Phobius"/>
    </source>
</evidence>
<evidence type="ECO:0000256" key="2">
    <source>
        <dbReference type="ARBA" id="ARBA00022448"/>
    </source>
</evidence>
<evidence type="ECO:0000256" key="6">
    <source>
        <dbReference type="ARBA" id="ARBA00022989"/>
    </source>
</evidence>
<keyword evidence="3" id="KW-1003">Cell membrane</keyword>
<evidence type="ECO:0000256" key="7">
    <source>
        <dbReference type="ARBA" id="ARBA00023136"/>
    </source>
</evidence>
<evidence type="ECO:0000313" key="11">
    <source>
        <dbReference type="Proteomes" id="UP000241447"/>
    </source>
</evidence>
<evidence type="ECO:0000256" key="1">
    <source>
        <dbReference type="ARBA" id="ARBA00004651"/>
    </source>
</evidence>
<organism evidence="10 11">
    <name type="scientific">Celeribacter baekdonensis</name>
    <dbReference type="NCBI Taxonomy" id="875171"/>
    <lineage>
        <taxon>Bacteria</taxon>
        <taxon>Pseudomonadati</taxon>
        <taxon>Pseudomonadota</taxon>
        <taxon>Alphaproteobacteria</taxon>
        <taxon>Rhodobacterales</taxon>
        <taxon>Roseobacteraceae</taxon>
        <taxon>Celeribacter</taxon>
    </lineage>
</organism>
<feature type="transmembrane region" description="Helical" evidence="9">
    <location>
        <begin position="189"/>
        <end position="214"/>
    </location>
</feature>